<name>A0AAV7S2Y3_PLEWA</name>
<dbReference type="Proteomes" id="UP001066276">
    <property type="component" value="Chromosome 5"/>
</dbReference>
<proteinExistence type="predicted"/>
<accession>A0AAV7S2Y3</accession>
<organism evidence="2 3">
    <name type="scientific">Pleurodeles waltl</name>
    <name type="common">Iberian ribbed newt</name>
    <dbReference type="NCBI Taxonomy" id="8319"/>
    <lineage>
        <taxon>Eukaryota</taxon>
        <taxon>Metazoa</taxon>
        <taxon>Chordata</taxon>
        <taxon>Craniata</taxon>
        <taxon>Vertebrata</taxon>
        <taxon>Euteleostomi</taxon>
        <taxon>Amphibia</taxon>
        <taxon>Batrachia</taxon>
        <taxon>Caudata</taxon>
        <taxon>Salamandroidea</taxon>
        <taxon>Salamandridae</taxon>
        <taxon>Pleurodelinae</taxon>
        <taxon>Pleurodeles</taxon>
    </lineage>
</organism>
<gene>
    <name evidence="2" type="ORF">NDU88_011092</name>
</gene>
<keyword evidence="3" id="KW-1185">Reference proteome</keyword>
<sequence>MVRVCTLPFSWVSCNYAPSSSRQRVVASASKGDPFFRQLSQATFLAVSKSHHDPSSHSGRSSSNPRHSVTRGGRRAPKGSPARLAHRPTTAPVSAQSVRFRCGPSRRPATPLKHVSSGPQCRAKASHESEVHAAGSSAPLRVCPLRAVPLLNLCCYQHLGSAEQDIIAGP</sequence>
<dbReference type="AlphaFoldDB" id="A0AAV7S2Y3"/>
<comment type="caution">
    <text evidence="2">The sequence shown here is derived from an EMBL/GenBank/DDBJ whole genome shotgun (WGS) entry which is preliminary data.</text>
</comment>
<feature type="compositionally biased region" description="Basic residues" evidence="1">
    <location>
        <begin position="68"/>
        <end position="77"/>
    </location>
</feature>
<evidence type="ECO:0000313" key="3">
    <source>
        <dbReference type="Proteomes" id="UP001066276"/>
    </source>
</evidence>
<feature type="region of interest" description="Disordered" evidence="1">
    <location>
        <begin position="46"/>
        <end position="119"/>
    </location>
</feature>
<reference evidence="2" key="1">
    <citation type="journal article" date="2022" name="bioRxiv">
        <title>Sequencing and chromosome-scale assembly of the giantPleurodeles waltlgenome.</title>
        <authorList>
            <person name="Brown T."/>
            <person name="Elewa A."/>
            <person name="Iarovenko S."/>
            <person name="Subramanian E."/>
            <person name="Araus A.J."/>
            <person name="Petzold A."/>
            <person name="Susuki M."/>
            <person name="Suzuki K.-i.T."/>
            <person name="Hayashi T."/>
            <person name="Toyoda A."/>
            <person name="Oliveira C."/>
            <person name="Osipova E."/>
            <person name="Leigh N.D."/>
            <person name="Simon A."/>
            <person name="Yun M.H."/>
        </authorList>
    </citation>
    <scope>NUCLEOTIDE SEQUENCE</scope>
    <source>
        <strain evidence="2">20211129_DDA</strain>
        <tissue evidence="2">Liver</tissue>
    </source>
</reference>
<feature type="compositionally biased region" description="Low complexity" evidence="1">
    <location>
        <begin position="56"/>
        <end position="67"/>
    </location>
</feature>
<dbReference type="EMBL" id="JANPWB010000009">
    <property type="protein sequence ID" value="KAJ1158402.1"/>
    <property type="molecule type" value="Genomic_DNA"/>
</dbReference>
<evidence type="ECO:0000256" key="1">
    <source>
        <dbReference type="SAM" id="MobiDB-lite"/>
    </source>
</evidence>
<evidence type="ECO:0000313" key="2">
    <source>
        <dbReference type="EMBL" id="KAJ1158402.1"/>
    </source>
</evidence>
<protein>
    <submittedName>
        <fullName evidence="2">Uncharacterized protein</fullName>
    </submittedName>
</protein>